<dbReference type="EMBL" id="NRSJ01000013">
    <property type="protein sequence ID" value="MBK1704711.1"/>
    <property type="molecule type" value="Genomic_DNA"/>
</dbReference>
<dbReference type="SUPFAM" id="SSF63829">
    <property type="entry name" value="Calcium-dependent phosphotriesterase"/>
    <property type="match status" value="1"/>
</dbReference>
<keyword evidence="2" id="KW-1185">Reference proteome</keyword>
<dbReference type="Pfam" id="PF09684">
    <property type="entry name" value="Tail_P2_I"/>
    <property type="match status" value="1"/>
</dbReference>
<comment type="caution">
    <text evidence="1">The sequence shown here is derived from an EMBL/GenBank/DDBJ whole genome shotgun (WGS) entry which is preliminary data.</text>
</comment>
<dbReference type="Gene3D" id="3.20.20.80">
    <property type="entry name" value="Glycosidases"/>
    <property type="match status" value="1"/>
</dbReference>
<protein>
    <recommendedName>
        <fullName evidence="3">Phage tail protein</fullName>
    </recommendedName>
</protein>
<dbReference type="Proteomes" id="UP001296776">
    <property type="component" value="Unassembled WGS sequence"/>
</dbReference>
<dbReference type="InterPro" id="IPR011748">
    <property type="entry name" value="Unchr_phage_tail-like"/>
</dbReference>
<evidence type="ECO:0000313" key="1">
    <source>
        <dbReference type="EMBL" id="MBK1704711.1"/>
    </source>
</evidence>
<proteinExistence type="predicted"/>
<name>A0AAJ0U3Q1_9GAMM</name>
<reference evidence="1" key="1">
    <citation type="submission" date="2017-08" db="EMBL/GenBank/DDBJ databases">
        <authorList>
            <person name="Imhoff J.F."/>
            <person name="Rahn T."/>
            <person name="Kuenzel S."/>
            <person name="Neulinger S.C."/>
        </authorList>
    </citation>
    <scope>NUCLEOTIDE SEQUENCE</scope>
    <source>
        <strain evidence="1">DSM 11080</strain>
    </source>
</reference>
<dbReference type="NCBIfam" id="TIGR02242">
    <property type="entry name" value="tail_TIGR02242"/>
    <property type="match status" value="1"/>
</dbReference>
<gene>
    <name evidence="1" type="ORF">CKO40_09215</name>
</gene>
<accession>A0AAJ0U3Q1</accession>
<dbReference type="RefSeq" id="WP_200345919.1">
    <property type="nucleotide sequence ID" value="NZ_NRSJ01000013.1"/>
</dbReference>
<evidence type="ECO:0008006" key="3">
    <source>
        <dbReference type="Google" id="ProtNLM"/>
    </source>
</evidence>
<evidence type="ECO:0000313" key="2">
    <source>
        <dbReference type="Proteomes" id="UP001296776"/>
    </source>
</evidence>
<reference evidence="1" key="2">
    <citation type="journal article" date="2020" name="Microorganisms">
        <title>Osmotic Adaptation and Compatible Solute Biosynthesis of Phototrophic Bacteria as Revealed from Genome Analyses.</title>
        <authorList>
            <person name="Imhoff J.F."/>
            <person name="Rahn T."/>
            <person name="Kunzel S."/>
            <person name="Keller A."/>
            <person name="Neulinger S.C."/>
        </authorList>
    </citation>
    <scope>NUCLEOTIDE SEQUENCE</scope>
    <source>
        <strain evidence="1">DSM 11080</strain>
    </source>
</reference>
<dbReference type="AlphaFoldDB" id="A0AAJ0U3Q1"/>
<organism evidence="1 2">
    <name type="scientific">Halochromatium glycolicum</name>
    <dbReference type="NCBI Taxonomy" id="85075"/>
    <lineage>
        <taxon>Bacteria</taxon>
        <taxon>Pseudomonadati</taxon>
        <taxon>Pseudomonadota</taxon>
        <taxon>Gammaproteobacteria</taxon>
        <taxon>Chromatiales</taxon>
        <taxon>Chromatiaceae</taxon>
        <taxon>Halochromatium</taxon>
    </lineage>
</organism>
<sequence>MDVNGTRFHLLQGARDWVPVLERHLVLDGERQLHWDDVHAEVTLAPHLFRFPPRRSETPPSLEQRRGADCDRYGNLYWIDDDGLGIDWRPAGRDRQGLYWASASLTTPVCVPAGADFAPCSGPSAEAPPRLRGLAVTSRHFLVVGTLSPAGLLVFDLHAGGPPQWRVWSDALDFAPFDLAAAPDGGLWILDLGPDEGAARYWRLDRYLEVVAGSGDALVEVVPARADDFWPLDAGPRVQAARTCAAGRPLAPASPPEVEAPIALAALPDGSLLILETRPDALHSSLHRFRDGMQLDRIDLKGERLTGLEPERLRAHDMLFVPAEGKDDSDSRGELFLVSEDGNQVMVLGLSILRDALHLRLEPRFLPMRRYDGKDLVSDGRDVLYHLPALWTRLVEQPRPRYGLEADLDLPALDGKEPGCVWHRVTLDACIAPGDAIRLQSRAADEPADLDLADWRDEPPPYRRHASEIAYHQPFGAAQRERQGTGTWELLLQGATGRYLQLRLRLTGSGRSTPRLRALRAWYPRFSYLEQYLPAVYRDDAVSASFLERFLANVEGLWTTLEGAVAGAERLLDSRTAPAEYLEWLAGWLGATLDPDFEEARRRLLIEHAELLFRWRGTPAGLLAMIRLTIDPCPNASLLDDLRHPERIEPLRYAGRAVRLVEHFQRRGVPGVVLGDPRRLEQPALIGAAAPFEPSQGPEPLHLRFRDFLRCRYQGDETTLAARWGSPPAAIQFPPLPPADVARAEDWRAFVSRGLGFGYAQVGQDDLGLYQDFLRQRYRRIDALRTAWQLLDGQPPDSFDAIQLPGVLPSQPARLSDWVGFVSLALPTERNAHRFTVLVPTDPTESAETRERRLARVGALVERERPAHTEFETQLFWALFQLGGARLGLDTALGEGSRYVALVLGKTALAEGFLDSSHPWGVTHRALRVLGRDPLTE</sequence>
<dbReference type="InterPro" id="IPR006521">
    <property type="entry name" value="Tail_protein_I"/>
</dbReference>